<dbReference type="PANTHER" id="PTHR43252">
    <property type="entry name" value="TRANSCRIPTIONAL REGULATOR YQJI"/>
    <property type="match status" value="1"/>
</dbReference>
<reference evidence="2" key="2">
    <citation type="submission" date="2020-09" db="EMBL/GenBank/DDBJ databases">
        <authorList>
            <person name="Sun Q."/>
            <person name="Kim S."/>
        </authorList>
    </citation>
    <scope>NUCLEOTIDE SEQUENCE</scope>
    <source>
        <strain evidence="2">KCTC 32337</strain>
    </source>
</reference>
<evidence type="ECO:0000313" key="2">
    <source>
        <dbReference type="EMBL" id="GGZ79865.1"/>
    </source>
</evidence>
<sequence length="71" mass="8046">MIEELCHHGYSMSPGTLYPMLHKMEKNGYLTSESALVGGRIRKYYHCTPQGINALELAKGKVKELFGELFQ</sequence>
<protein>
    <recommendedName>
        <fullName evidence="1">Transcription regulator PadR N-terminal domain-containing protein</fullName>
    </recommendedName>
</protein>
<dbReference type="PANTHER" id="PTHR43252:SF7">
    <property type="entry name" value="TRANSCRIPTIONAL REGULATOR YQJI"/>
    <property type="match status" value="1"/>
</dbReference>
<organism evidence="2 3">
    <name type="scientific">Paraglaciecola chathamensis</name>
    <dbReference type="NCBI Taxonomy" id="368405"/>
    <lineage>
        <taxon>Bacteria</taxon>
        <taxon>Pseudomonadati</taxon>
        <taxon>Pseudomonadota</taxon>
        <taxon>Gammaproteobacteria</taxon>
        <taxon>Alteromonadales</taxon>
        <taxon>Alteromonadaceae</taxon>
        <taxon>Paraglaciecola</taxon>
    </lineage>
</organism>
<dbReference type="InterPro" id="IPR036390">
    <property type="entry name" value="WH_DNA-bd_sf"/>
</dbReference>
<dbReference type="EMBL" id="BMZC01000016">
    <property type="protein sequence ID" value="GGZ79865.1"/>
    <property type="molecule type" value="Genomic_DNA"/>
</dbReference>
<dbReference type="Gene3D" id="1.10.10.10">
    <property type="entry name" value="Winged helix-like DNA-binding domain superfamily/Winged helix DNA-binding domain"/>
    <property type="match status" value="1"/>
</dbReference>
<accession>A0A8H9IHM7</accession>
<gene>
    <name evidence="2" type="ORF">GCM10011274_42240</name>
</gene>
<dbReference type="Pfam" id="PF03551">
    <property type="entry name" value="PadR"/>
    <property type="match status" value="1"/>
</dbReference>
<name>A0A8H9IHM7_9ALTE</name>
<dbReference type="InterPro" id="IPR005149">
    <property type="entry name" value="Tscrpt_reg_PadR_N"/>
</dbReference>
<dbReference type="AlphaFoldDB" id="A0A8H9IHM7"/>
<proteinExistence type="predicted"/>
<feature type="domain" description="Transcription regulator PadR N-terminal" evidence="1">
    <location>
        <begin position="2"/>
        <end position="56"/>
    </location>
</feature>
<dbReference type="SUPFAM" id="SSF46785">
    <property type="entry name" value="Winged helix' DNA-binding domain"/>
    <property type="match status" value="1"/>
</dbReference>
<comment type="caution">
    <text evidence="2">The sequence shown here is derived from an EMBL/GenBank/DDBJ whole genome shotgun (WGS) entry which is preliminary data.</text>
</comment>
<reference evidence="2" key="1">
    <citation type="journal article" date="2014" name="Int. J. Syst. Evol. Microbiol.">
        <title>Complete genome sequence of Corynebacterium casei LMG S-19264T (=DSM 44701T), isolated from a smear-ripened cheese.</title>
        <authorList>
            <consortium name="US DOE Joint Genome Institute (JGI-PGF)"/>
            <person name="Walter F."/>
            <person name="Albersmeier A."/>
            <person name="Kalinowski J."/>
            <person name="Ruckert C."/>
        </authorList>
    </citation>
    <scope>NUCLEOTIDE SEQUENCE</scope>
    <source>
        <strain evidence="2">KCTC 32337</strain>
    </source>
</reference>
<evidence type="ECO:0000259" key="1">
    <source>
        <dbReference type="Pfam" id="PF03551"/>
    </source>
</evidence>
<evidence type="ECO:0000313" key="3">
    <source>
        <dbReference type="Proteomes" id="UP000622604"/>
    </source>
</evidence>
<dbReference type="InterPro" id="IPR036388">
    <property type="entry name" value="WH-like_DNA-bd_sf"/>
</dbReference>
<dbReference type="Proteomes" id="UP000622604">
    <property type="component" value="Unassembled WGS sequence"/>
</dbReference>